<sequence length="238" mass="26786">MAHLVYIDETGSVGKGAKQQELLTLAAVLVHEDKVKALKEAFHAVAWKHLKWLPADFELHGNEIWNGVGRWEAFAPAELIAVYEDAIAVLDDLDIDVSHASIHKERLHTRYNGSADGNAYLLALQFLLEKIDKSDGNKILIADEQKEHQLRAVKMVADLQDWRGGEVPGTQLKTVIDSMHFVSSHTSPGVQLADIVAYALQRYRNKRDSHPDARAAITRIRDVISEHTHTWRDPWPAK</sequence>
<dbReference type="Proteomes" id="UP000013968">
    <property type="component" value="Chromosome"/>
</dbReference>
<evidence type="ECO:0008006" key="3">
    <source>
        <dbReference type="Google" id="ProtNLM"/>
    </source>
</evidence>
<dbReference type="EMBL" id="CP003410">
    <property type="protein sequence ID" value="AGM07054.1"/>
    <property type="molecule type" value="Genomic_DNA"/>
</dbReference>
<accession>R4SUK5</accession>
<dbReference type="InterPro" id="IPR024524">
    <property type="entry name" value="DUF3800"/>
</dbReference>
<proteinExistence type="predicted"/>
<organism evidence="1 2">
    <name type="scientific">Amycolatopsis keratiniphila</name>
    <dbReference type="NCBI Taxonomy" id="129921"/>
    <lineage>
        <taxon>Bacteria</taxon>
        <taxon>Bacillati</taxon>
        <taxon>Actinomycetota</taxon>
        <taxon>Actinomycetes</taxon>
        <taxon>Pseudonocardiales</taxon>
        <taxon>Pseudonocardiaceae</taxon>
        <taxon>Amycolatopsis</taxon>
        <taxon>Amycolatopsis japonica group</taxon>
    </lineage>
</organism>
<name>R4SUK5_9PSEU</name>
<protein>
    <recommendedName>
        <fullName evidence="3">DUF3800 domain-containing protein</fullName>
    </recommendedName>
</protein>
<reference evidence="1 2" key="1">
    <citation type="journal article" date="2013" name="BMC Genomics">
        <title>ContigScape: a Cytoscape plugin facilitating microbial genome gap closing.</title>
        <authorList>
            <person name="Tang B."/>
            <person name="Wang Q."/>
            <person name="Yang M."/>
            <person name="Xie F."/>
            <person name="Zhu Y."/>
            <person name="Zhuo Y."/>
            <person name="Wang S."/>
            <person name="Gao H."/>
            <person name="Ding X."/>
            <person name="Zhang L."/>
            <person name="Zhao G."/>
            <person name="Zheng H."/>
        </authorList>
    </citation>
    <scope>NUCLEOTIDE SEQUENCE [LARGE SCALE GENOMIC DNA]</scope>
    <source>
        <strain evidence="1 2">HCCB10007</strain>
    </source>
</reference>
<dbReference type="HOGENOM" id="CLU_1163965_0_0_11"/>
<evidence type="ECO:0000313" key="1">
    <source>
        <dbReference type="EMBL" id="AGM07054.1"/>
    </source>
</evidence>
<dbReference type="KEGG" id="aoi:AORI_4469"/>
<keyword evidence="2" id="KW-1185">Reference proteome</keyword>
<gene>
    <name evidence="1" type="ORF">AORI_4469</name>
</gene>
<dbReference type="AlphaFoldDB" id="R4SUK5"/>
<dbReference type="Pfam" id="PF12686">
    <property type="entry name" value="DUF3800"/>
    <property type="match status" value="1"/>
</dbReference>
<evidence type="ECO:0000313" key="2">
    <source>
        <dbReference type="Proteomes" id="UP000013968"/>
    </source>
</evidence>
<dbReference type="RefSeq" id="WP_016334802.1">
    <property type="nucleotide sequence ID" value="NC_021252.1"/>
</dbReference>